<dbReference type="RefSeq" id="WP_306420209.1">
    <property type="nucleotide sequence ID" value="NZ_BJCF01000016.1"/>
</dbReference>
<reference evidence="2" key="1">
    <citation type="submission" date="2019-02" db="EMBL/GenBank/DDBJ databases">
        <title>Draft genome sequence of Dolichospermum planctonicum NIES-80.</title>
        <authorList>
            <person name="Yamaguchi H."/>
            <person name="Suzuki S."/>
            <person name="Kawachi M."/>
        </authorList>
    </citation>
    <scope>NUCLEOTIDE SEQUENCE [LARGE SCALE GENOMIC DNA]</scope>
    <source>
        <strain evidence="2">NIES-80</strain>
    </source>
</reference>
<sequence>MASLSHDLNFLHRLPVDVQLASSPVIAKINDIQLDYIIYCAMAASPSQLSIELLVCSTSILPLESINSSENILRTTVDLEKLLVSTAAVEVSYDCGKCVCEGVYYSILDYLPQFQPSIKCIFVYVPMLNEENLIRIVADFVLIINNLALL</sequence>
<proteinExistence type="predicted"/>
<evidence type="ECO:0000313" key="1">
    <source>
        <dbReference type="EMBL" id="GCL42143.1"/>
    </source>
</evidence>
<accession>A0A480AEH5</accession>
<organism evidence="1 2">
    <name type="scientific">Dolichospermum planctonicum</name>
    <dbReference type="NCBI Taxonomy" id="136072"/>
    <lineage>
        <taxon>Bacteria</taxon>
        <taxon>Bacillati</taxon>
        <taxon>Cyanobacteriota</taxon>
        <taxon>Cyanophyceae</taxon>
        <taxon>Nostocales</taxon>
        <taxon>Aphanizomenonaceae</taxon>
        <taxon>Dolichospermum</taxon>
    </lineage>
</organism>
<dbReference type="AlphaFoldDB" id="A0A480AEH5"/>
<dbReference type="Proteomes" id="UP000299367">
    <property type="component" value="Unassembled WGS sequence"/>
</dbReference>
<dbReference type="Gene3D" id="3.40.630.20">
    <property type="entry name" value="Peptidase C15, pyroglutamyl peptidase I-like"/>
    <property type="match status" value="1"/>
</dbReference>
<comment type="caution">
    <text evidence="1">The sequence shown here is derived from an EMBL/GenBank/DDBJ whole genome shotgun (WGS) entry which is preliminary data.</text>
</comment>
<dbReference type="SUPFAM" id="SSF53182">
    <property type="entry name" value="Pyrrolidone carboxyl peptidase (pyroglutamate aminopeptidase)"/>
    <property type="match status" value="1"/>
</dbReference>
<dbReference type="EMBL" id="BJCF01000016">
    <property type="protein sequence ID" value="GCL42143.1"/>
    <property type="molecule type" value="Genomic_DNA"/>
</dbReference>
<name>A0A480AEH5_9CYAN</name>
<gene>
    <name evidence="1" type="ORF">NIES80_18450</name>
</gene>
<evidence type="ECO:0000313" key="2">
    <source>
        <dbReference type="Proteomes" id="UP000299367"/>
    </source>
</evidence>
<dbReference type="InterPro" id="IPR036440">
    <property type="entry name" value="Peptidase_C15-like_sf"/>
</dbReference>
<protein>
    <submittedName>
        <fullName evidence="1">Uncharacterized protein</fullName>
    </submittedName>
</protein>